<keyword evidence="3" id="KW-1185">Reference proteome</keyword>
<feature type="transmembrane region" description="Helical" evidence="1">
    <location>
        <begin position="49"/>
        <end position="75"/>
    </location>
</feature>
<keyword evidence="1" id="KW-1133">Transmembrane helix</keyword>
<keyword evidence="1" id="KW-0812">Transmembrane</keyword>
<proteinExistence type="predicted"/>
<keyword evidence="1" id="KW-0472">Membrane</keyword>
<feature type="transmembrane region" description="Helical" evidence="1">
    <location>
        <begin position="81"/>
        <end position="101"/>
    </location>
</feature>
<accession>A0ABZ2S3K3</accession>
<evidence type="ECO:0000313" key="3">
    <source>
        <dbReference type="Proteomes" id="UP001456224"/>
    </source>
</evidence>
<name>A0ABZ2S3K3_9BURK</name>
<organism evidence="2 3">
    <name type="scientific">Achromobacter veterisilvae</name>
    <dbReference type="NCBI Taxonomy" id="2069367"/>
    <lineage>
        <taxon>Bacteria</taxon>
        <taxon>Pseudomonadati</taxon>
        <taxon>Pseudomonadota</taxon>
        <taxon>Betaproteobacteria</taxon>
        <taxon>Burkholderiales</taxon>
        <taxon>Alcaligenaceae</taxon>
        <taxon>Achromobacter</taxon>
    </lineage>
</organism>
<dbReference type="RefSeq" id="WP_338880590.1">
    <property type="nucleotide sequence ID" value="NZ_CP148753.1"/>
</dbReference>
<gene>
    <name evidence="2" type="ORF">WHX56_04685</name>
</gene>
<dbReference type="EMBL" id="CP148753">
    <property type="protein sequence ID" value="WXR74798.1"/>
    <property type="molecule type" value="Genomic_DNA"/>
</dbReference>
<feature type="transmembrane region" description="Helical" evidence="1">
    <location>
        <begin position="113"/>
        <end position="139"/>
    </location>
</feature>
<dbReference type="Proteomes" id="UP001456224">
    <property type="component" value="Chromosome"/>
</dbReference>
<feature type="transmembrane region" description="Helical" evidence="1">
    <location>
        <begin position="151"/>
        <end position="173"/>
    </location>
</feature>
<sequence>MTSALDHLKWASVTAVAFLLSLAANEWVFTQSEFVRGVNWVYLPAGVRLLATLLFGFAGATGLLVASWIACFFYFFPDDFLRSAVGGVIATVAPLAAYFLAREVLKMGKNLRNLTPAGLLFCIVLYALLNATLHFAWALLTAVNPPGIESLVAMFIGDASGALLICYSMRGLLLMARWRLAKGFAKSR</sequence>
<reference evidence="2 3" key="1">
    <citation type="submission" date="2024-03" db="EMBL/GenBank/DDBJ databases">
        <title>Reference genomes for the five species model microbial community.</title>
        <authorList>
            <person name="Padfield D."/>
        </authorList>
    </citation>
    <scope>NUCLEOTIDE SEQUENCE [LARGE SCALE GENOMIC DNA]</scope>
    <source>
        <strain evidence="2 3">AB1</strain>
    </source>
</reference>
<evidence type="ECO:0000256" key="1">
    <source>
        <dbReference type="SAM" id="Phobius"/>
    </source>
</evidence>
<evidence type="ECO:0000313" key="2">
    <source>
        <dbReference type="EMBL" id="WXR74798.1"/>
    </source>
</evidence>
<protein>
    <submittedName>
        <fullName evidence="2">Uncharacterized protein</fullName>
    </submittedName>
</protein>
<feature type="transmembrane region" description="Helical" evidence="1">
    <location>
        <begin position="12"/>
        <end position="29"/>
    </location>
</feature>